<dbReference type="Gene3D" id="1.25.40.420">
    <property type="match status" value="1"/>
</dbReference>
<dbReference type="OrthoDB" id="6359816at2759"/>
<sequence>MLRFMYTDACPAEDVDELGGGSPPCEMLRCLLTAADRCPELKTKCVSFLVDQKNFRDAVLTDGFVQLVQKFPGIVAELKEVTK</sequence>
<accession>A0A834ZY40</accession>
<dbReference type="InterPro" id="IPR056423">
    <property type="entry name" value="BACK_BPM_SPOP"/>
</dbReference>
<dbReference type="Proteomes" id="UP000636709">
    <property type="component" value="Unassembled WGS sequence"/>
</dbReference>
<feature type="domain" description="BPM/SPOP BACK" evidence="2">
    <location>
        <begin position="37"/>
        <end position="78"/>
    </location>
</feature>
<keyword evidence="4" id="KW-1185">Reference proteome</keyword>
<dbReference type="EMBL" id="JACEFO010002892">
    <property type="protein sequence ID" value="KAF8646569.1"/>
    <property type="molecule type" value="Genomic_DNA"/>
</dbReference>
<comment type="similarity">
    <text evidence="1">Belongs to the Tdpoz family.</text>
</comment>
<comment type="caution">
    <text evidence="3">The sequence shown here is derived from an EMBL/GenBank/DDBJ whole genome shotgun (WGS) entry which is preliminary data.</text>
</comment>
<evidence type="ECO:0000259" key="2">
    <source>
        <dbReference type="Pfam" id="PF24570"/>
    </source>
</evidence>
<gene>
    <name evidence="3" type="ORF">HU200_065792</name>
</gene>
<evidence type="ECO:0000256" key="1">
    <source>
        <dbReference type="ARBA" id="ARBA00010846"/>
    </source>
</evidence>
<evidence type="ECO:0000313" key="4">
    <source>
        <dbReference type="Proteomes" id="UP000636709"/>
    </source>
</evidence>
<proteinExistence type="inferred from homology"/>
<organism evidence="3 4">
    <name type="scientific">Digitaria exilis</name>
    <dbReference type="NCBI Taxonomy" id="1010633"/>
    <lineage>
        <taxon>Eukaryota</taxon>
        <taxon>Viridiplantae</taxon>
        <taxon>Streptophyta</taxon>
        <taxon>Embryophyta</taxon>
        <taxon>Tracheophyta</taxon>
        <taxon>Spermatophyta</taxon>
        <taxon>Magnoliopsida</taxon>
        <taxon>Liliopsida</taxon>
        <taxon>Poales</taxon>
        <taxon>Poaceae</taxon>
        <taxon>PACMAD clade</taxon>
        <taxon>Panicoideae</taxon>
        <taxon>Panicodae</taxon>
        <taxon>Paniceae</taxon>
        <taxon>Anthephorinae</taxon>
        <taxon>Digitaria</taxon>
    </lineage>
</organism>
<protein>
    <recommendedName>
        <fullName evidence="2">BPM/SPOP BACK domain-containing protein</fullName>
    </recommendedName>
</protein>
<name>A0A834ZY40_9POAL</name>
<dbReference type="CDD" id="cd14733">
    <property type="entry name" value="BACK"/>
    <property type="match status" value="1"/>
</dbReference>
<reference evidence="3" key="1">
    <citation type="submission" date="2020-07" db="EMBL/GenBank/DDBJ databases">
        <title>Genome sequence and genetic diversity analysis of an under-domesticated orphan crop, white fonio (Digitaria exilis).</title>
        <authorList>
            <person name="Bennetzen J.L."/>
            <person name="Chen S."/>
            <person name="Ma X."/>
            <person name="Wang X."/>
            <person name="Yssel A.E.J."/>
            <person name="Chaluvadi S.R."/>
            <person name="Johnson M."/>
            <person name="Gangashetty P."/>
            <person name="Hamidou F."/>
            <person name="Sanogo M.D."/>
            <person name="Zwaenepoel A."/>
            <person name="Wallace J."/>
            <person name="Van De Peer Y."/>
            <person name="Van Deynze A."/>
        </authorList>
    </citation>
    <scope>NUCLEOTIDE SEQUENCE</scope>
    <source>
        <tissue evidence="3">Leaves</tissue>
    </source>
</reference>
<dbReference type="AlphaFoldDB" id="A0A834ZY40"/>
<evidence type="ECO:0000313" key="3">
    <source>
        <dbReference type="EMBL" id="KAF8646569.1"/>
    </source>
</evidence>
<dbReference type="Pfam" id="PF24570">
    <property type="entry name" value="BACK_BPM_SPOP"/>
    <property type="match status" value="1"/>
</dbReference>